<dbReference type="RefSeq" id="WP_179951346.1">
    <property type="nucleotide sequence ID" value="NZ_BJDJ01000004.1"/>
</dbReference>
<protein>
    <submittedName>
        <fullName evidence="1">SHOCT domain-containing protein</fullName>
    </submittedName>
</protein>
<dbReference type="EMBL" id="JBHSSC010000042">
    <property type="protein sequence ID" value="MFC6181887.1"/>
    <property type="molecule type" value="Genomic_DNA"/>
</dbReference>
<keyword evidence="2" id="KW-1185">Reference proteome</keyword>
<evidence type="ECO:0000313" key="2">
    <source>
        <dbReference type="Proteomes" id="UP001596282"/>
    </source>
</evidence>
<evidence type="ECO:0000313" key="1">
    <source>
        <dbReference type="EMBL" id="MFC6181887.1"/>
    </source>
</evidence>
<comment type="caution">
    <text evidence="1">The sequence shown here is derived from an EMBL/GenBank/DDBJ whole genome shotgun (WGS) entry which is preliminary data.</text>
</comment>
<proteinExistence type="predicted"/>
<organism evidence="1 2">
    <name type="scientific">Lactiplantibacillus daowaiensis</name>
    <dbReference type="NCBI Taxonomy" id="2559918"/>
    <lineage>
        <taxon>Bacteria</taxon>
        <taxon>Bacillati</taxon>
        <taxon>Bacillota</taxon>
        <taxon>Bacilli</taxon>
        <taxon>Lactobacillales</taxon>
        <taxon>Lactobacillaceae</taxon>
        <taxon>Lactiplantibacillus</taxon>
    </lineage>
</organism>
<sequence length="63" mass="7133">MKEAFTDAVNIINKYVALSHQQDDQPVVTTDPVEEIRKYKQLADDGIISNEVFEAKKNQLLGL</sequence>
<accession>A0ABW1S2D7</accession>
<name>A0ABW1S2D7_9LACO</name>
<dbReference type="Proteomes" id="UP001596282">
    <property type="component" value="Unassembled WGS sequence"/>
</dbReference>
<gene>
    <name evidence="1" type="ORF">ACFP5Y_11690</name>
</gene>
<reference evidence="2" key="1">
    <citation type="journal article" date="2019" name="Int. J. Syst. Evol. Microbiol.">
        <title>The Global Catalogue of Microorganisms (GCM) 10K type strain sequencing project: providing services to taxonomists for standard genome sequencing and annotation.</title>
        <authorList>
            <consortium name="The Broad Institute Genomics Platform"/>
            <consortium name="The Broad Institute Genome Sequencing Center for Infectious Disease"/>
            <person name="Wu L."/>
            <person name="Ma J."/>
        </authorList>
    </citation>
    <scope>NUCLEOTIDE SEQUENCE [LARGE SCALE GENOMIC DNA]</scope>
    <source>
        <strain evidence="2">CCM 8933</strain>
    </source>
</reference>